<evidence type="ECO:0000256" key="1">
    <source>
        <dbReference type="SAM" id="Phobius"/>
    </source>
</evidence>
<evidence type="ECO:0000313" key="2">
    <source>
        <dbReference type="EMBL" id="TRZ39754.1"/>
    </source>
</evidence>
<dbReference type="AlphaFoldDB" id="A0A553SRY7"/>
<comment type="caution">
    <text evidence="2">The sequence shown here is derived from an EMBL/GenBank/DDBJ whole genome shotgun (WGS) entry which is preliminary data.</text>
</comment>
<feature type="transmembrane region" description="Helical" evidence="1">
    <location>
        <begin position="12"/>
        <end position="32"/>
    </location>
</feature>
<keyword evidence="1" id="KW-0812">Transmembrane</keyword>
<keyword evidence="1" id="KW-0472">Membrane</keyword>
<feature type="transmembrane region" description="Helical" evidence="1">
    <location>
        <begin position="44"/>
        <end position="71"/>
    </location>
</feature>
<accession>A0A553SRY7</accession>
<evidence type="ECO:0000313" key="3">
    <source>
        <dbReference type="Proteomes" id="UP000319837"/>
    </source>
</evidence>
<dbReference type="Pfam" id="PF11188">
    <property type="entry name" value="DUF2975"/>
    <property type="match status" value="1"/>
</dbReference>
<proteinExistence type="predicted"/>
<feature type="transmembrane region" description="Helical" evidence="1">
    <location>
        <begin position="120"/>
        <end position="141"/>
    </location>
</feature>
<feature type="transmembrane region" description="Helical" evidence="1">
    <location>
        <begin position="92"/>
        <end position="114"/>
    </location>
</feature>
<reference evidence="3" key="1">
    <citation type="submission" date="2018-10" db="EMBL/GenBank/DDBJ databases">
        <title>FDA dAtabase for Regulatory Grade micrObial Sequences (FDA-ARGOS): Supporting development and validation of Infectious Disease Dx tests.</title>
        <authorList>
            <person name="Minogue T."/>
            <person name="Wolcott M."/>
            <person name="Wasieloski L."/>
            <person name="Aguilar W."/>
            <person name="Moore D."/>
            <person name="Tallon L."/>
            <person name="Sadzewicz L."/>
            <person name="Sengamalay N."/>
            <person name="Ott S."/>
            <person name="Godinez A."/>
            <person name="Nagaraj S."/>
            <person name="Vavikolanu K."/>
            <person name="Vyas G."/>
            <person name="Nadendla S."/>
            <person name="George J."/>
            <person name="Sichtig H."/>
        </authorList>
    </citation>
    <scope>NUCLEOTIDE SEQUENCE [LARGE SCALE GENOMIC DNA]</scope>
    <source>
        <strain evidence="3">FDAARGOS_343</strain>
    </source>
</reference>
<dbReference type="EMBL" id="RIBP01000001">
    <property type="protein sequence ID" value="TRZ39754.1"/>
    <property type="molecule type" value="Genomic_DNA"/>
</dbReference>
<dbReference type="InterPro" id="IPR021354">
    <property type="entry name" value="DUF2975"/>
</dbReference>
<dbReference type="RefSeq" id="WP_185763182.1">
    <property type="nucleotide sequence ID" value="NZ_RIBP01000001.1"/>
</dbReference>
<name>A0A553SRY7_NIACI</name>
<dbReference type="Proteomes" id="UP000319837">
    <property type="component" value="Unassembled WGS sequence"/>
</dbReference>
<sequence length="159" mass="17598">MLKRGSTTFLKLAVFLIGLPILALGVFGIFYLTKNPANPDYAHLLYPMVIIMYISAAPFFHALVQAFRLLSFIDKNHAFSQDSVRALRVIKYCAVVISGLYVIMLPFVFLVAQLDDAPGLVIIGMVPIFASIVIAVFAAVLQKLLKDAIDLKDENEHTI</sequence>
<protein>
    <submittedName>
        <fullName evidence="2">DUF2975 domain-containing protein</fullName>
    </submittedName>
</protein>
<organism evidence="2 3">
    <name type="scientific">Niallia circulans</name>
    <name type="common">Bacillus circulans</name>
    <dbReference type="NCBI Taxonomy" id="1397"/>
    <lineage>
        <taxon>Bacteria</taxon>
        <taxon>Bacillati</taxon>
        <taxon>Bacillota</taxon>
        <taxon>Bacilli</taxon>
        <taxon>Bacillales</taxon>
        <taxon>Bacillaceae</taxon>
        <taxon>Niallia</taxon>
    </lineage>
</organism>
<keyword evidence="1" id="KW-1133">Transmembrane helix</keyword>
<gene>
    <name evidence="2" type="ORF">CEQ21_02060</name>
</gene>